<dbReference type="Pfam" id="PF02151">
    <property type="entry name" value="UVR"/>
    <property type="match status" value="1"/>
</dbReference>
<dbReference type="PANTHER" id="PTHR38430">
    <property type="entry name" value="PROTEIN-ARGININE KINASE ACTIVATOR PROTEIN"/>
    <property type="match status" value="1"/>
</dbReference>
<accession>A0ABT1SS18</accession>
<dbReference type="InterPro" id="IPR025542">
    <property type="entry name" value="YacH"/>
</dbReference>
<dbReference type="InterPro" id="IPR036876">
    <property type="entry name" value="UVR_dom_sf"/>
</dbReference>
<evidence type="ECO:0000313" key="3">
    <source>
        <dbReference type="Proteomes" id="UP001206692"/>
    </source>
</evidence>
<proteinExistence type="predicted"/>
<dbReference type="RefSeq" id="WP_062412702.1">
    <property type="nucleotide sequence ID" value="NZ_JAJCIO010000008.1"/>
</dbReference>
<protein>
    <submittedName>
        <fullName evidence="2">UvrB/UvrC motif-containing protein</fullName>
    </submittedName>
</protein>
<comment type="caution">
    <text evidence="2">The sequence shown here is derived from an EMBL/GenBank/DDBJ whole genome shotgun (WGS) entry which is preliminary data.</text>
</comment>
<sequence length="171" mass="19622">MLCDACKKREAVVHIVKIEDGQRTDVHLCATCAKRQSNFSNMRDVNIIDNDFFRKMAYPDYQGDRGDEPRCASCGMTYGEFNHVGKFGCPDCYEAFKEEIPPLLRRIHGHSKHVGKVPNRGTGVFRTATQVKRLRQHLQKLVQEERYEEAAKVRDEIRALQRQLPADGKGE</sequence>
<dbReference type="InterPro" id="IPR001943">
    <property type="entry name" value="UVR_dom"/>
</dbReference>
<dbReference type="PANTHER" id="PTHR38430:SF1">
    <property type="entry name" value="PROTEIN-ARGININE KINASE ACTIVATOR PROTEIN"/>
    <property type="match status" value="1"/>
</dbReference>
<evidence type="ECO:0000259" key="1">
    <source>
        <dbReference type="PROSITE" id="PS50151"/>
    </source>
</evidence>
<dbReference type="SUPFAM" id="SSF46600">
    <property type="entry name" value="C-terminal UvrC-binding domain of UvrB"/>
    <property type="match status" value="1"/>
</dbReference>
<gene>
    <name evidence="2" type="ORF">NE675_06450</name>
</gene>
<organism evidence="2 3">
    <name type="scientific">Megasphaera massiliensis</name>
    <dbReference type="NCBI Taxonomy" id="1232428"/>
    <lineage>
        <taxon>Bacteria</taxon>
        <taxon>Bacillati</taxon>
        <taxon>Bacillota</taxon>
        <taxon>Negativicutes</taxon>
        <taxon>Veillonellales</taxon>
        <taxon>Veillonellaceae</taxon>
        <taxon>Megasphaera</taxon>
    </lineage>
</organism>
<name>A0ABT1SS18_9FIRM</name>
<reference evidence="2 3" key="1">
    <citation type="submission" date="2022-06" db="EMBL/GenBank/DDBJ databases">
        <title>Isolation of gut microbiota from human fecal samples.</title>
        <authorList>
            <person name="Pamer E.G."/>
            <person name="Barat B."/>
            <person name="Waligurski E."/>
            <person name="Medina S."/>
            <person name="Paddock L."/>
            <person name="Mostad J."/>
        </authorList>
    </citation>
    <scope>NUCLEOTIDE SEQUENCE [LARGE SCALE GENOMIC DNA]</scope>
    <source>
        <strain evidence="2 3">DFI.1.1</strain>
    </source>
</reference>
<dbReference type="EMBL" id="JANGEW010000010">
    <property type="protein sequence ID" value="MCQ5342672.1"/>
    <property type="molecule type" value="Genomic_DNA"/>
</dbReference>
<evidence type="ECO:0000313" key="2">
    <source>
        <dbReference type="EMBL" id="MCQ5342672.1"/>
    </source>
</evidence>
<keyword evidence="3" id="KW-1185">Reference proteome</keyword>
<feature type="domain" description="UVR" evidence="1">
    <location>
        <begin position="128"/>
        <end position="163"/>
    </location>
</feature>
<dbReference type="PROSITE" id="PS50151">
    <property type="entry name" value="UVR"/>
    <property type="match status" value="1"/>
</dbReference>
<dbReference type="PIRSF" id="PIRSF015034">
    <property type="entry name" value="YacH"/>
    <property type="match status" value="1"/>
</dbReference>
<dbReference type="Proteomes" id="UP001206692">
    <property type="component" value="Unassembled WGS sequence"/>
</dbReference>
<dbReference type="Gene3D" id="4.10.860.10">
    <property type="entry name" value="UVR domain"/>
    <property type="match status" value="1"/>
</dbReference>